<reference evidence="2 3" key="1">
    <citation type="submission" date="2021-02" db="EMBL/GenBank/DDBJ databases">
        <title>Porcisia hertigi Genome sequencing and assembly.</title>
        <authorList>
            <person name="Almutairi H."/>
            <person name="Gatherer D."/>
        </authorList>
    </citation>
    <scope>NUCLEOTIDE SEQUENCE [LARGE SCALE GENOMIC DNA]</scope>
    <source>
        <strain evidence="2 3">C119</strain>
    </source>
</reference>
<feature type="compositionally biased region" description="Polar residues" evidence="1">
    <location>
        <begin position="253"/>
        <end position="269"/>
    </location>
</feature>
<dbReference type="Proteomes" id="UP000674318">
    <property type="component" value="Chromosome 1"/>
</dbReference>
<feature type="region of interest" description="Disordered" evidence="1">
    <location>
        <begin position="131"/>
        <end position="150"/>
    </location>
</feature>
<evidence type="ECO:0000256" key="1">
    <source>
        <dbReference type="SAM" id="MobiDB-lite"/>
    </source>
</evidence>
<evidence type="ECO:0000313" key="2">
    <source>
        <dbReference type="EMBL" id="KAG5512322.1"/>
    </source>
</evidence>
<dbReference type="AlphaFoldDB" id="A0A836LMM8"/>
<dbReference type="OrthoDB" id="267459at2759"/>
<comment type="caution">
    <text evidence="2">The sequence shown here is derived from an EMBL/GenBank/DDBJ whole genome shotgun (WGS) entry which is preliminary data.</text>
</comment>
<proteinExistence type="predicted"/>
<name>A0A836LMM8_9TRYP</name>
<dbReference type="KEGG" id="phet:94293852"/>
<organism evidence="2 3">
    <name type="scientific">Porcisia hertigi</name>
    <dbReference type="NCBI Taxonomy" id="2761500"/>
    <lineage>
        <taxon>Eukaryota</taxon>
        <taxon>Discoba</taxon>
        <taxon>Euglenozoa</taxon>
        <taxon>Kinetoplastea</taxon>
        <taxon>Metakinetoplastina</taxon>
        <taxon>Trypanosomatida</taxon>
        <taxon>Trypanosomatidae</taxon>
        <taxon>Leishmaniinae</taxon>
        <taxon>Porcisia</taxon>
    </lineage>
</organism>
<gene>
    <name evidence="2" type="ORF">JKF63_07847</name>
</gene>
<sequence>MPGVDLLDAFAELVVRVVFSLPQTEPDMTPSSSSSSDDDDADDVAYGANSSSTQIFSNESLLEDEQQLVSTLSLAHHSNHSTPFGSGAPHSATPTAASCSHSISRGNSATSLDLYPGGIWNALARAPALGAVGGGRPSRPSSTVSLGTGDILSTPPSGTSLWNRIVGSGRTQTHVHGVCISPDYHTSYTTATSSFVQLEDEELGLGAAATGRDSDVGAAHSIDSISVVMGGGICATPITVNSSESTPVCDAYPSQSSPLLRSGHPQQQLVGHRDPLLTQKPLHSGSGSGSGSGNSECPSHHTRSSSEFDVL</sequence>
<protein>
    <submittedName>
        <fullName evidence="2">Uncharacterized protein</fullName>
    </submittedName>
</protein>
<evidence type="ECO:0000313" key="3">
    <source>
        <dbReference type="Proteomes" id="UP000674318"/>
    </source>
</evidence>
<dbReference type="GeneID" id="94293852"/>
<dbReference type="EMBL" id="JAFJZO010000001">
    <property type="protein sequence ID" value="KAG5512322.1"/>
    <property type="molecule type" value="Genomic_DNA"/>
</dbReference>
<feature type="region of interest" description="Disordered" evidence="1">
    <location>
        <begin position="23"/>
        <end position="47"/>
    </location>
</feature>
<keyword evidence="3" id="KW-1185">Reference proteome</keyword>
<dbReference type="RefSeq" id="XP_067760034.1">
    <property type="nucleotide sequence ID" value="XM_067903775.1"/>
</dbReference>
<feature type="region of interest" description="Disordered" evidence="1">
    <location>
        <begin position="243"/>
        <end position="311"/>
    </location>
</feature>
<feature type="region of interest" description="Disordered" evidence="1">
    <location>
        <begin position="80"/>
        <end position="99"/>
    </location>
</feature>
<accession>A0A836LMM8</accession>